<evidence type="ECO:0000259" key="1">
    <source>
        <dbReference type="Pfam" id="PF07624"/>
    </source>
</evidence>
<evidence type="ECO:0000313" key="5">
    <source>
        <dbReference type="EMBL" id="AUX45161.1"/>
    </source>
</evidence>
<dbReference type="RefSeq" id="WP_234022655.1">
    <property type="nucleotide sequence ID" value="NZ_CP012673.1"/>
</dbReference>
<dbReference type="Proteomes" id="UP000238348">
    <property type="component" value="Chromosome"/>
</dbReference>
<evidence type="ECO:0000259" key="4">
    <source>
        <dbReference type="Pfam" id="PF07637"/>
    </source>
</evidence>
<dbReference type="EMBL" id="CP012673">
    <property type="protein sequence ID" value="AUX45161.1"/>
    <property type="molecule type" value="Genomic_DNA"/>
</dbReference>
<evidence type="ECO:0000259" key="3">
    <source>
        <dbReference type="Pfam" id="PF07631"/>
    </source>
</evidence>
<dbReference type="Pfam" id="PF07637">
    <property type="entry name" value="PSD5"/>
    <property type="match status" value="1"/>
</dbReference>
<feature type="domain" description="DUF1595" evidence="4">
    <location>
        <begin position="158"/>
        <end position="217"/>
    </location>
</feature>
<reference evidence="5 6" key="1">
    <citation type="submission" date="2015-09" db="EMBL/GenBank/DDBJ databases">
        <title>Sorangium comparison.</title>
        <authorList>
            <person name="Zaburannyi N."/>
            <person name="Bunk B."/>
            <person name="Overmann J."/>
            <person name="Mueller R."/>
        </authorList>
    </citation>
    <scope>NUCLEOTIDE SEQUENCE [LARGE SCALE GENOMIC DNA]</scope>
    <source>
        <strain evidence="5 6">So ce26</strain>
    </source>
</reference>
<dbReference type="InterPro" id="IPR011478">
    <property type="entry name" value="DUF1585"/>
</dbReference>
<sequence>MHRTRVWDWIRRTASPASGEGQATRERSGGRRRSAWLAACASTLVAAACTGTLGSSDEDRPGVEPPGAEAQCAPRLARRIVLLADFQFTNSVRALLGDAAVRADQAPDEKTKPFTKKGIVVGTSLVRARLDRAAYAAESLDGRFEEVTGCAADGDDTCARDFLTRFAAQAFRRPLGATELGELWEVVELGKEESYKRGVMLAVEAILASPSFSYRTELGEKGEDGVVRLSPHEIASELSFFLTDSPPDPDLMAAADSGALGDPEEITRQTERLLALPATRRSLSSTLLAAWGLSNLFGTEKDPGMFPEYGPALQASMFHETELFLDATLWERGADVSDLLSSRETFANELLAKVYGVEHEGAPEEFSPVTLPAEQRAGLLTQASVLTTLSRTDNTSVVARGLFVRGALLCLPKLPSPPETLADEVTDLLNADMTERERADVRAQNATCGACHRGIDPFGLMLENYDPLGRYRETLDGAPIDARGELLGNNALAGSYTNAVEFADAIAQKEEFAACLTRHLITYGTDDDRLAPDDCQVADVVEALPDGARTLPAIVKAIARSSALTDRTETEEE</sequence>
<evidence type="ECO:0000259" key="2">
    <source>
        <dbReference type="Pfam" id="PF07627"/>
    </source>
</evidence>
<protein>
    <submittedName>
        <fullName evidence="5">Uncharacterized protein</fullName>
    </submittedName>
</protein>
<dbReference type="Pfam" id="PF07627">
    <property type="entry name" value="PSCyt3"/>
    <property type="match status" value="1"/>
</dbReference>
<organism evidence="5 6">
    <name type="scientific">Sorangium cellulosum</name>
    <name type="common">Polyangium cellulosum</name>
    <dbReference type="NCBI Taxonomy" id="56"/>
    <lineage>
        <taxon>Bacteria</taxon>
        <taxon>Pseudomonadati</taxon>
        <taxon>Myxococcota</taxon>
        <taxon>Polyangia</taxon>
        <taxon>Polyangiales</taxon>
        <taxon>Polyangiaceae</taxon>
        <taxon>Sorangium</taxon>
    </lineage>
</organism>
<name>A0A2L0F0Y3_SORCE</name>
<proteinExistence type="predicted"/>
<evidence type="ECO:0000313" key="6">
    <source>
        <dbReference type="Proteomes" id="UP000238348"/>
    </source>
</evidence>
<dbReference type="Pfam" id="PF07624">
    <property type="entry name" value="PSD2"/>
    <property type="match status" value="1"/>
</dbReference>
<dbReference type="AlphaFoldDB" id="A0A2L0F0Y3"/>
<dbReference type="InterPro" id="IPR013039">
    <property type="entry name" value="DUF1588"/>
</dbReference>
<dbReference type="Pfam" id="PF07631">
    <property type="entry name" value="PSD4"/>
    <property type="match status" value="1"/>
</dbReference>
<accession>A0A2L0F0Y3</accession>
<dbReference type="InterPro" id="IPR013042">
    <property type="entry name" value="DUF1592"/>
</dbReference>
<feature type="domain" description="DUF1592" evidence="3">
    <location>
        <begin position="229"/>
        <end position="357"/>
    </location>
</feature>
<feature type="domain" description="DUF1585" evidence="1">
    <location>
        <begin position="495"/>
        <end position="563"/>
    </location>
</feature>
<feature type="domain" description="DUF1588" evidence="2">
    <location>
        <begin position="376"/>
        <end position="474"/>
    </location>
</feature>
<gene>
    <name evidence="5" type="ORF">SOCE26_066420</name>
</gene>
<dbReference type="InterPro" id="IPR013043">
    <property type="entry name" value="DUF1595"/>
</dbReference>